<keyword evidence="6 14" id="KW-0808">Transferase</keyword>
<dbReference type="PROSITE" id="PS00374">
    <property type="entry name" value="MGMT"/>
    <property type="match status" value="1"/>
</dbReference>
<dbReference type="InterPro" id="IPR014048">
    <property type="entry name" value="MethylDNA_cys_MeTrfase_DNA-bd"/>
</dbReference>
<evidence type="ECO:0000256" key="9">
    <source>
        <dbReference type="ARBA" id="ARBA00030795"/>
    </source>
</evidence>
<organism evidence="14 15">
    <name type="scientific">Allomyces macrogynus (strain ATCC 38327)</name>
    <name type="common">Allomyces javanicus var. macrogynus</name>
    <dbReference type="NCBI Taxonomy" id="578462"/>
    <lineage>
        <taxon>Eukaryota</taxon>
        <taxon>Fungi</taxon>
        <taxon>Fungi incertae sedis</taxon>
        <taxon>Blastocladiomycota</taxon>
        <taxon>Blastocladiomycetes</taxon>
        <taxon>Blastocladiales</taxon>
        <taxon>Blastocladiaceae</taxon>
        <taxon>Allomyces</taxon>
    </lineage>
</organism>
<dbReference type="OrthoDB" id="1907495at2759"/>
<gene>
    <name evidence="14" type="ORF">AMAG_17741</name>
</gene>
<evidence type="ECO:0000256" key="11">
    <source>
        <dbReference type="ARBA" id="ARBA00049348"/>
    </source>
</evidence>
<evidence type="ECO:0000313" key="14">
    <source>
        <dbReference type="EMBL" id="KNE55131.1"/>
    </source>
</evidence>
<keyword evidence="5 14" id="KW-0489">Methyltransferase</keyword>
<feature type="domain" description="Methylated-DNA-[protein]-cysteine S-methyltransferase DNA binding" evidence="13">
    <location>
        <begin position="108"/>
        <end position="193"/>
    </location>
</feature>
<comment type="catalytic activity">
    <reaction evidence="1">
        <text>a 4-O-methyl-thymidine in DNA + L-cysteinyl-[protein] = a thymidine in DNA + S-methyl-L-cysteinyl-[protein]</text>
        <dbReference type="Rhea" id="RHEA:53428"/>
        <dbReference type="Rhea" id="RHEA-COMP:10131"/>
        <dbReference type="Rhea" id="RHEA-COMP:10132"/>
        <dbReference type="Rhea" id="RHEA-COMP:13555"/>
        <dbReference type="Rhea" id="RHEA-COMP:13556"/>
        <dbReference type="ChEBI" id="CHEBI:29950"/>
        <dbReference type="ChEBI" id="CHEBI:82612"/>
        <dbReference type="ChEBI" id="CHEBI:137386"/>
        <dbReference type="ChEBI" id="CHEBI:137387"/>
        <dbReference type="EC" id="2.1.1.63"/>
    </reaction>
</comment>
<reference evidence="14 15" key="1">
    <citation type="submission" date="2009-11" db="EMBL/GenBank/DDBJ databases">
        <title>Annotation of Allomyces macrogynus ATCC 38327.</title>
        <authorList>
            <consortium name="The Broad Institute Genome Sequencing Platform"/>
            <person name="Russ C."/>
            <person name="Cuomo C."/>
            <person name="Burger G."/>
            <person name="Gray M.W."/>
            <person name="Holland P.W.H."/>
            <person name="King N."/>
            <person name="Lang F.B.F."/>
            <person name="Roger A.J."/>
            <person name="Ruiz-Trillo I."/>
            <person name="Young S.K."/>
            <person name="Zeng Q."/>
            <person name="Gargeya S."/>
            <person name="Fitzgerald M."/>
            <person name="Haas B."/>
            <person name="Abouelleil A."/>
            <person name="Alvarado L."/>
            <person name="Arachchi H.M."/>
            <person name="Berlin A."/>
            <person name="Chapman S.B."/>
            <person name="Gearin G."/>
            <person name="Goldberg J."/>
            <person name="Griggs A."/>
            <person name="Gujja S."/>
            <person name="Hansen M."/>
            <person name="Heiman D."/>
            <person name="Howarth C."/>
            <person name="Larimer J."/>
            <person name="Lui A."/>
            <person name="MacDonald P.J.P."/>
            <person name="McCowen C."/>
            <person name="Montmayeur A."/>
            <person name="Murphy C."/>
            <person name="Neiman D."/>
            <person name="Pearson M."/>
            <person name="Priest M."/>
            <person name="Roberts A."/>
            <person name="Saif S."/>
            <person name="Shea T."/>
            <person name="Sisk P."/>
            <person name="Stolte C."/>
            <person name="Sykes S."/>
            <person name="Wortman J."/>
            <person name="Nusbaum C."/>
            <person name="Birren B."/>
        </authorList>
    </citation>
    <scope>NUCLEOTIDE SEQUENCE [LARGE SCALE GENOMIC DNA]</scope>
    <source>
        <strain evidence="14 15">ATCC 38327</strain>
    </source>
</reference>
<protein>
    <recommendedName>
        <fullName evidence="4">Methylated-DNA--protein-cysteine methyltransferase</fullName>
        <ecNumber evidence="3">2.1.1.63</ecNumber>
    </recommendedName>
    <alternativeName>
        <fullName evidence="9">6-O-methylguanine-DNA methyltransferase</fullName>
    </alternativeName>
    <alternativeName>
        <fullName evidence="10">O-6-methylguanine-DNA-alkyltransferase</fullName>
    </alternativeName>
</protein>
<dbReference type="EMBL" id="GG745329">
    <property type="protein sequence ID" value="KNE55131.1"/>
    <property type="molecule type" value="Genomic_DNA"/>
</dbReference>
<evidence type="ECO:0000256" key="2">
    <source>
        <dbReference type="ARBA" id="ARBA00008711"/>
    </source>
</evidence>
<dbReference type="VEuPathDB" id="FungiDB:AMAG_17741"/>
<dbReference type="PANTHER" id="PTHR10815:SF13">
    <property type="entry name" value="METHYLATED-DNA--PROTEIN-CYSTEINE METHYLTRANSFERASE"/>
    <property type="match status" value="1"/>
</dbReference>
<evidence type="ECO:0000256" key="3">
    <source>
        <dbReference type="ARBA" id="ARBA00011918"/>
    </source>
</evidence>
<dbReference type="NCBIfam" id="TIGR00589">
    <property type="entry name" value="ogt"/>
    <property type="match status" value="1"/>
</dbReference>
<dbReference type="SUPFAM" id="SSF46767">
    <property type="entry name" value="Methylated DNA-protein cysteine methyltransferase, C-terminal domain"/>
    <property type="match status" value="1"/>
</dbReference>
<keyword evidence="8" id="KW-0234">DNA repair</keyword>
<evidence type="ECO:0000256" key="10">
    <source>
        <dbReference type="ARBA" id="ARBA00031621"/>
    </source>
</evidence>
<evidence type="ECO:0000256" key="8">
    <source>
        <dbReference type="ARBA" id="ARBA00023204"/>
    </source>
</evidence>
<dbReference type="EC" id="2.1.1.63" evidence="3"/>
<dbReference type="Proteomes" id="UP000054350">
    <property type="component" value="Unassembled WGS sequence"/>
</dbReference>
<reference evidence="15" key="2">
    <citation type="submission" date="2009-11" db="EMBL/GenBank/DDBJ databases">
        <title>The Genome Sequence of Allomyces macrogynus strain ATCC 38327.</title>
        <authorList>
            <consortium name="The Broad Institute Genome Sequencing Platform"/>
            <person name="Russ C."/>
            <person name="Cuomo C."/>
            <person name="Shea T."/>
            <person name="Young S.K."/>
            <person name="Zeng Q."/>
            <person name="Koehrsen M."/>
            <person name="Haas B."/>
            <person name="Borodovsky M."/>
            <person name="Guigo R."/>
            <person name="Alvarado L."/>
            <person name="Berlin A."/>
            <person name="Borenstein D."/>
            <person name="Chen Z."/>
            <person name="Engels R."/>
            <person name="Freedman E."/>
            <person name="Gellesch M."/>
            <person name="Goldberg J."/>
            <person name="Griggs A."/>
            <person name="Gujja S."/>
            <person name="Heiman D."/>
            <person name="Hepburn T."/>
            <person name="Howarth C."/>
            <person name="Jen D."/>
            <person name="Larson L."/>
            <person name="Lewis B."/>
            <person name="Mehta T."/>
            <person name="Park D."/>
            <person name="Pearson M."/>
            <person name="Roberts A."/>
            <person name="Saif S."/>
            <person name="Shenoy N."/>
            <person name="Sisk P."/>
            <person name="Stolte C."/>
            <person name="Sykes S."/>
            <person name="Walk T."/>
            <person name="White J."/>
            <person name="Yandava C."/>
            <person name="Burger G."/>
            <person name="Gray M.W."/>
            <person name="Holland P.W.H."/>
            <person name="King N."/>
            <person name="Lang F.B.F."/>
            <person name="Roger A.J."/>
            <person name="Ruiz-Trillo I."/>
            <person name="Lander E."/>
            <person name="Nusbaum C."/>
        </authorList>
    </citation>
    <scope>NUCLEOTIDE SEQUENCE [LARGE SCALE GENOMIC DNA]</scope>
    <source>
        <strain evidence="15">ATCC 38327</strain>
    </source>
</reference>
<keyword evidence="15" id="KW-1185">Reference proteome</keyword>
<dbReference type="AlphaFoldDB" id="A0A0L0RYJ6"/>
<keyword evidence="7" id="KW-0227">DNA damage</keyword>
<sequence>MHLALTHPTRRGLPPQPLCWTPIPPLCFPARPPAATRTSQRRRRPSSNMPKTQRTRRCAADARAQTDPTKAHSSETEPVASTDPAPYPVTEADRAVAMAAGRGKRVTAFQFRVYDALLKVPKGHVTTYKHLAEHLGTAPRAVGQALRNNPYAPYVPCHRVVAASFALGGFMGSQDPAGAAIGRKRALLAEEGVQVEDDAGGWAIAQAVRDSVVHAFAEAGDGVGIVEKEAVQET</sequence>
<evidence type="ECO:0000256" key="7">
    <source>
        <dbReference type="ARBA" id="ARBA00022763"/>
    </source>
</evidence>
<feature type="region of interest" description="Disordered" evidence="12">
    <location>
        <begin position="30"/>
        <end position="87"/>
    </location>
</feature>
<comment type="similarity">
    <text evidence="2">Belongs to the MGMT family.</text>
</comment>
<evidence type="ECO:0000256" key="4">
    <source>
        <dbReference type="ARBA" id="ARBA00015377"/>
    </source>
</evidence>
<evidence type="ECO:0000313" key="15">
    <source>
        <dbReference type="Proteomes" id="UP000054350"/>
    </source>
</evidence>
<dbReference type="GO" id="GO:0032259">
    <property type="term" value="P:methylation"/>
    <property type="evidence" value="ECO:0007669"/>
    <property type="project" value="UniProtKB-KW"/>
</dbReference>
<proteinExistence type="inferred from homology"/>
<dbReference type="GO" id="GO:0006281">
    <property type="term" value="P:DNA repair"/>
    <property type="evidence" value="ECO:0007669"/>
    <property type="project" value="UniProtKB-KW"/>
</dbReference>
<dbReference type="InterPro" id="IPR036388">
    <property type="entry name" value="WH-like_DNA-bd_sf"/>
</dbReference>
<dbReference type="CDD" id="cd06445">
    <property type="entry name" value="ATase"/>
    <property type="match status" value="1"/>
</dbReference>
<dbReference type="STRING" id="578462.A0A0L0RYJ6"/>
<dbReference type="Gene3D" id="1.10.10.10">
    <property type="entry name" value="Winged helix-like DNA-binding domain superfamily/Winged helix DNA-binding domain"/>
    <property type="match status" value="1"/>
</dbReference>
<dbReference type="GO" id="GO:0003908">
    <property type="term" value="F:methylated-DNA-[protein]-cysteine S-methyltransferase activity"/>
    <property type="evidence" value="ECO:0007669"/>
    <property type="project" value="UniProtKB-EC"/>
</dbReference>
<evidence type="ECO:0000256" key="1">
    <source>
        <dbReference type="ARBA" id="ARBA00001286"/>
    </source>
</evidence>
<evidence type="ECO:0000256" key="12">
    <source>
        <dbReference type="SAM" id="MobiDB-lite"/>
    </source>
</evidence>
<dbReference type="InterPro" id="IPR001497">
    <property type="entry name" value="MethylDNA_cys_MeTrfase_AS"/>
</dbReference>
<accession>A0A0L0RYJ6</accession>
<dbReference type="Pfam" id="PF01035">
    <property type="entry name" value="DNA_binding_1"/>
    <property type="match status" value="1"/>
</dbReference>
<evidence type="ECO:0000259" key="13">
    <source>
        <dbReference type="Pfam" id="PF01035"/>
    </source>
</evidence>
<dbReference type="InterPro" id="IPR036217">
    <property type="entry name" value="MethylDNA_cys_MeTrfase_DNAb"/>
</dbReference>
<dbReference type="PANTHER" id="PTHR10815">
    <property type="entry name" value="METHYLATED-DNA--PROTEIN-CYSTEINE METHYLTRANSFERASE"/>
    <property type="match status" value="1"/>
</dbReference>
<comment type="catalytic activity">
    <reaction evidence="11">
        <text>a 6-O-methyl-2'-deoxyguanosine in DNA + L-cysteinyl-[protein] = S-methyl-L-cysteinyl-[protein] + a 2'-deoxyguanosine in DNA</text>
        <dbReference type="Rhea" id="RHEA:24000"/>
        <dbReference type="Rhea" id="RHEA-COMP:10131"/>
        <dbReference type="Rhea" id="RHEA-COMP:10132"/>
        <dbReference type="Rhea" id="RHEA-COMP:11367"/>
        <dbReference type="Rhea" id="RHEA-COMP:11368"/>
        <dbReference type="ChEBI" id="CHEBI:29950"/>
        <dbReference type="ChEBI" id="CHEBI:82612"/>
        <dbReference type="ChEBI" id="CHEBI:85445"/>
        <dbReference type="ChEBI" id="CHEBI:85448"/>
        <dbReference type="EC" id="2.1.1.63"/>
    </reaction>
</comment>
<evidence type="ECO:0000256" key="6">
    <source>
        <dbReference type="ARBA" id="ARBA00022679"/>
    </source>
</evidence>
<name>A0A0L0RYJ6_ALLM3</name>
<evidence type="ECO:0000256" key="5">
    <source>
        <dbReference type="ARBA" id="ARBA00022603"/>
    </source>
</evidence>
<dbReference type="eggNOG" id="KOG4062">
    <property type="taxonomic scope" value="Eukaryota"/>
</dbReference>